<sequence>MGFFSNIFKCGSKKDKKAPDTAPSTPTPSTEPLVCGTCSYAQAVPTSAPAFICSSCHAVNRIDRSQLGGTMVQTASQAPPTGPEVPLVRLSSAFFVPASEVTQMPPPSDPDEKPWEIPRCSVCLENPGDMVILPCGHGGICEPCAMHIACNDAVGGDHCPKCRGPIEHLVRITRIPNSNAITAVEVPLPKPSQKRKSPPKVPPLPGEKKGKGQNSQPVAAGA</sequence>
<dbReference type="PROSITE" id="PS50089">
    <property type="entry name" value="ZF_RING_2"/>
    <property type="match status" value="1"/>
</dbReference>
<dbReference type="Proteomes" id="UP000591131">
    <property type="component" value="Unassembled WGS sequence"/>
</dbReference>
<comment type="caution">
    <text evidence="4">The sequence shown here is derived from an EMBL/GenBank/DDBJ whole genome shotgun (WGS) entry which is preliminary data.</text>
</comment>
<evidence type="ECO:0000259" key="3">
    <source>
        <dbReference type="PROSITE" id="PS50089"/>
    </source>
</evidence>
<accession>A0A7J6LW82</accession>
<evidence type="ECO:0000256" key="1">
    <source>
        <dbReference type="PROSITE-ProRule" id="PRU00175"/>
    </source>
</evidence>
<dbReference type="InterPro" id="IPR013083">
    <property type="entry name" value="Znf_RING/FYVE/PHD"/>
</dbReference>
<dbReference type="SUPFAM" id="SSF57850">
    <property type="entry name" value="RING/U-box"/>
    <property type="match status" value="1"/>
</dbReference>
<dbReference type="OrthoDB" id="449508at2759"/>
<organism evidence="4 5">
    <name type="scientific">Perkinsus chesapeaki</name>
    <name type="common">Clam parasite</name>
    <name type="synonym">Perkinsus andrewsi</name>
    <dbReference type="NCBI Taxonomy" id="330153"/>
    <lineage>
        <taxon>Eukaryota</taxon>
        <taxon>Sar</taxon>
        <taxon>Alveolata</taxon>
        <taxon>Perkinsozoa</taxon>
        <taxon>Perkinsea</taxon>
        <taxon>Perkinsida</taxon>
        <taxon>Perkinsidae</taxon>
        <taxon>Perkinsus</taxon>
    </lineage>
</organism>
<gene>
    <name evidence="4" type="ORF">FOL47_005700</name>
</gene>
<dbReference type="Pfam" id="PF13920">
    <property type="entry name" value="zf-C3HC4_3"/>
    <property type="match status" value="1"/>
</dbReference>
<keyword evidence="1" id="KW-0862">Zinc</keyword>
<keyword evidence="1" id="KW-0863">Zinc-finger</keyword>
<dbReference type="AlphaFoldDB" id="A0A7J6LW82"/>
<dbReference type="EMBL" id="JAAPAO010000314">
    <property type="protein sequence ID" value="KAF4663525.1"/>
    <property type="molecule type" value="Genomic_DNA"/>
</dbReference>
<proteinExistence type="predicted"/>
<protein>
    <recommendedName>
        <fullName evidence="3">RING-type domain-containing protein</fullName>
    </recommendedName>
</protein>
<evidence type="ECO:0000313" key="4">
    <source>
        <dbReference type="EMBL" id="KAF4663525.1"/>
    </source>
</evidence>
<name>A0A7J6LW82_PERCH</name>
<keyword evidence="1" id="KW-0479">Metal-binding</keyword>
<dbReference type="Gene3D" id="3.30.40.10">
    <property type="entry name" value="Zinc/RING finger domain, C3HC4 (zinc finger)"/>
    <property type="match status" value="1"/>
</dbReference>
<dbReference type="InterPro" id="IPR001841">
    <property type="entry name" value="Znf_RING"/>
</dbReference>
<dbReference type="GO" id="GO:0008270">
    <property type="term" value="F:zinc ion binding"/>
    <property type="evidence" value="ECO:0007669"/>
    <property type="project" value="UniProtKB-KW"/>
</dbReference>
<evidence type="ECO:0000256" key="2">
    <source>
        <dbReference type="SAM" id="MobiDB-lite"/>
    </source>
</evidence>
<feature type="domain" description="RING-type" evidence="3">
    <location>
        <begin position="120"/>
        <end position="163"/>
    </location>
</feature>
<evidence type="ECO:0000313" key="5">
    <source>
        <dbReference type="Proteomes" id="UP000591131"/>
    </source>
</evidence>
<feature type="compositionally biased region" description="Polar residues" evidence="2">
    <location>
        <begin position="212"/>
        <end position="222"/>
    </location>
</feature>
<keyword evidence="5" id="KW-1185">Reference proteome</keyword>
<feature type="region of interest" description="Disordered" evidence="2">
    <location>
        <begin position="184"/>
        <end position="222"/>
    </location>
</feature>
<dbReference type="SMART" id="SM00184">
    <property type="entry name" value="RING"/>
    <property type="match status" value="1"/>
</dbReference>
<reference evidence="4 5" key="1">
    <citation type="submission" date="2020-04" db="EMBL/GenBank/DDBJ databases">
        <title>Perkinsus chesapeaki whole genome sequence.</title>
        <authorList>
            <person name="Bogema D.R."/>
        </authorList>
    </citation>
    <scope>NUCLEOTIDE SEQUENCE [LARGE SCALE GENOMIC DNA]</scope>
    <source>
        <strain evidence="4">ATCC PRA-425</strain>
    </source>
</reference>